<comment type="caution">
    <text evidence="3">The sequence shown here is derived from an EMBL/GenBank/DDBJ whole genome shotgun (WGS) entry which is preliminary data.</text>
</comment>
<evidence type="ECO:0000256" key="1">
    <source>
        <dbReference type="SAM" id="SignalP"/>
    </source>
</evidence>
<dbReference type="SUPFAM" id="SSF52096">
    <property type="entry name" value="ClpP/crotonase"/>
    <property type="match status" value="1"/>
</dbReference>
<dbReference type="SMART" id="SM00245">
    <property type="entry name" value="TSPc"/>
    <property type="match status" value="1"/>
</dbReference>
<dbReference type="Gene3D" id="3.90.226.10">
    <property type="entry name" value="2-enoyl-CoA Hydratase, Chain A, domain 1"/>
    <property type="match status" value="1"/>
</dbReference>
<name>A0ABX1GV05_9FLAO</name>
<dbReference type="PANTHER" id="PTHR11261">
    <property type="entry name" value="INTERPHOTORECEPTOR RETINOID-BINDING PROTEIN"/>
    <property type="match status" value="1"/>
</dbReference>
<feature type="signal peptide" evidence="1">
    <location>
        <begin position="1"/>
        <end position="19"/>
    </location>
</feature>
<dbReference type="Pfam" id="PF03572">
    <property type="entry name" value="Peptidase_S41"/>
    <property type="match status" value="1"/>
</dbReference>
<evidence type="ECO:0000313" key="3">
    <source>
        <dbReference type="EMBL" id="NKI33468.1"/>
    </source>
</evidence>
<dbReference type="Gene3D" id="3.30.750.44">
    <property type="match status" value="1"/>
</dbReference>
<reference evidence="3 4" key="1">
    <citation type="submission" date="2020-04" db="EMBL/GenBank/DDBJ databases">
        <authorList>
            <person name="Yoon J."/>
        </authorList>
    </citation>
    <scope>NUCLEOTIDE SEQUENCE [LARGE SCALE GENOMIC DNA]</scope>
    <source>
        <strain evidence="3 4">DJ-13</strain>
    </source>
</reference>
<keyword evidence="1" id="KW-0732">Signal</keyword>
<dbReference type="Pfam" id="PF14684">
    <property type="entry name" value="Tricorn_C1"/>
    <property type="match status" value="1"/>
</dbReference>
<protein>
    <recommendedName>
        <fullName evidence="2">Tail specific protease domain-containing protein</fullName>
    </recommendedName>
</protein>
<dbReference type="EMBL" id="JAAWWL010000003">
    <property type="protein sequence ID" value="NKI33468.1"/>
    <property type="molecule type" value="Genomic_DNA"/>
</dbReference>
<evidence type="ECO:0000259" key="2">
    <source>
        <dbReference type="SMART" id="SM00245"/>
    </source>
</evidence>
<evidence type="ECO:0000313" key="4">
    <source>
        <dbReference type="Proteomes" id="UP000718451"/>
    </source>
</evidence>
<dbReference type="Proteomes" id="UP000718451">
    <property type="component" value="Unassembled WGS sequence"/>
</dbReference>
<feature type="chain" id="PRO_5045853978" description="Tail specific protease domain-containing protein" evidence="1">
    <location>
        <begin position="20"/>
        <end position="409"/>
    </location>
</feature>
<dbReference type="InterPro" id="IPR029045">
    <property type="entry name" value="ClpP/crotonase-like_dom_sf"/>
</dbReference>
<organism evidence="3 4">
    <name type="scientific">Croceivirga thetidis</name>
    <dbReference type="NCBI Taxonomy" id="2721623"/>
    <lineage>
        <taxon>Bacteria</taxon>
        <taxon>Pseudomonadati</taxon>
        <taxon>Bacteroidota</taxon>
        <taxon>Flavobacteriia</taxon>
        <taxon>Flavobacteriales</taxon>
        <taxon>Flavobacteriaceae</taxon>
        <taxon>Croceivirga</taxon>
    </lineage>
</organism>
<sequence length="409" mass="46761">MKKLILSFAFSLLGLALQAQNTTIDKTKVQEDLNQILNDINNLYVYLDEKKVDMECITQKYTAKIDGLKNEADVILLFEYLLNEFYDSHISLTTNIRESYRLYAPIYVAFDEDKAIIKNVWQTQLANLENDILGAEIVQFNGGDFSKAIEEFPALCSDKTSLEVRNWIANKVLSGKYSEPRILSLKLENGEKLEFDIDRLTFKNENELLTVQETDDIGIIRINNSLGNNQLITAFDKALDQLLDTKALIIDLRNTNNGGNTYVAKGIMGRFINMELPYQKHHFIESFDGQPKIVRSWFELVSPRGKQYNKPVVVLVGRWTGSMGEGMAVGFDALKRAEIVGTEMKRLAGSDFDIRINNQRFGYKLILEKLYHVDGTPREKYVPKHYVKQTSIAKDETLEKGIELLDKVM</sequence>
<dbReference type="InterPro" id="IPR028204">
    <property type="entry name" value="Tricorn_C1"/>
</dbReference>
<accession>A0ABX1GV05</accession>
<dbReference type="RefSeq" id="WP_168553684.1">
    <property type="nucleotide sequence ID" value="NZ_JAAWWL010000003.1"/>
</dbReference>
<gene>
    <name evidence="3" type="ORF">HCU67_16075</name>
</gene>
<keyword evidence="4" id="KW-1185">Reference proteome</keyword>
<dbReference type="InterPro" id="IPR005151">
    <property type="entry name" value="Tail-specific_protease"/>
</dbReference>
<proteinExistence type="predicted"/>
<feature type="domain" description="Tail specific protease" evidence="2">
    <location>
        <begin position="190"/>
        <end position="388"/>
    </location>
</feature>
<dbReference type="PANTHER" id="PTHR11261:SF3">
    <property type="entry name" value="RETINOL-BINDING PROTEIN 3"/>
    <property type="match status" value="1"/>
</dbReference>